<keyword evidence="2" id="KW-1185">Reference proteome</keyword>
<dbReference type="AlphaFoldDB" id="D3Q817"/>
<dbReference type="InterPro" id="IPR037479">
    <property type="entry name" value="Tauto_MSAD"/>
</dbReference>
<evidence type="ECO:0000313" key="2">
    <source>
        <dbReference type="Proteomes" id="UP000000844"/>
    </source>
</evidence>
<dbReference type="STRING" id="446470.Snas_0810"/>
<accession>D3Q817</accession>
<evidence type="ECO:0000313" key="1">
    <source>
        <dbReference type="EMBL" id="ADD40522.1"/>
    </source>
</evidence>
<dbReference type="EMBL" id="CP001778">
    <property type="protein sequence ID" value="ADD40522.1"/>
    <property type="molecule type" value="Genomic_DNA"/>
</dbReference>
<dbReference type="PANTHER" id="PTHR38460:SF1">
    <property type="entry name" value="TAUTOMERASE YOLI-RELATED"/>
    <property type="match status" value="1"/>
</dbReference>
<dbReference type="Proteomes" id="UP000000844">
    <property type="component" value="Chromosome"/>
</dbReference>
<gene>
    <name evidence="1" type="ordered locus">Snas_0810</name>
</gene>
<dbReference type="eggNOG" id="COG1942">
    <property type="taxonomic scope" value="Bacteria"/>
</dbReference>
<dbReference type="PANTHER" id="PTHR38460">
    <property type="entry name" value="TAUTOMERASE YOLI-RELATED"/>
    <property type="match status" value="1"/>
</dbReference>
<protein>
    <recommendedName>
        <fullName evidence="3">4-oxalocrotonate tautomerase</fullName>
    </recommendedName>
</protein>
<reference evidence="1 2" key="1">
    <citation type="journal article" date="2009" name="Stand. Genomic Sci.">
        <title>Complete genome sequence of Stackebrandtia nassauensis type strain (LLR-40K-21).</title>
        <authorList>
            <person name="Munk C."/>
            <person name="Lapidus A."/>
            <person name="Copeland A."/>
            <person name="Jando M."/>
            <person name="Mayilraj S."/>
            <person name="Glavina Del Rio T."/>
            <person name="Nolan M."/>
            <person name="Chen F."/>
            <person name="Lucas S."/>
            <person name="Tice H."/>
            <person name="Cheng J.F."/>
            <person name="Han C."/>
            <person name="Detter J.C."/>
            <person name="Bruce D."/>
            <person name="Goodwin L."/>
            <person name="Chain P."/>
            <person name="Pitluck S."/>
            <person name="Goker M."/>
            <person name="Ovchinikova G."/>
            <person name="Pati A."/>
            <person name="Ivanova N."/>
            <person name="Mavromatis K."/>
            <person name="Chen A."/>
            <person name="Palaniappan K."/>
            <person name="Land M."/>
            <person name="Hauser L."/>
            <person name="Chang Y.J."/>
            <person name="Jeffries C.D."/>
            <person name="Bristow J."/>
            <person name="Eisen J.A."/>
            <person name="Markowitz V."/>
            <person name="Hugenholtz P."/>
            <person name="Kyrpides N.C."/>
            <person name="Klenk H.P."/>
        </authorList>
    </citation>
    <scope>NUCLEOTIDE SEQUENCE [LARGE SCALE GENOMIC DNA]</scope>
    <source>
        <strain evidence="2">DSM 44728 / CIP 108903 / NRRL B-16338 / NBRC 102104 / LLR-40K-21</strain>
    </source>
</reference>
<dbReference type="OrthoDB" id="9804765at2"/>
<proteinExistence type="predicted"/>
<name>D3Q817_STANL</name>
<dbReference type="Pfam" id="PF14552">
    <property type="entry name" value="Tautomerase_2"/>
    <property type="match status" value="1"/>
</dbReference>
<dbReference type="Gene3D" id="3.30.429.10">
    <property type="entry name" value="Macrophage Migration Inhibitory Factor"/>
    <property type="match status" value="1"/>
</dbReference>
<dbReference type="SUPFAM" id="SSF55331">
    <property type="entry name" value="Tautomerase/MIF"/>
    <property type="match status" value="1"/>
</dbReference>
<dbReference type="KEGG" id="sna:Snas_0810"/>
<evidence type="ECO:0008006" key="3">
    <source>
        <dbReference type="Google" id="ProtNLM"/>
    </source>
</evidence>
<dbReference type="HOGENOM" id="CLU_148073_0_1_11"/>
<dbReference type="InterPro" id="IPR014347">
    <property type="entry name" value="Tautomerase/MIF_sf"/>
</dbReference>
<organism evidence="1 2">
    <name type="scientific">Stackebrandtia nassauensis (strain DSM 44728 / CIP 108903 / NRRL B-16338 / NBRC 102104 / LLR-40K-21)</name>
    <dbReference type="NCBI Taxonomy" id="446470"/>
    <lineage>
        <taxon>Bacteria</taxon>
        <taxon>Bacillati</taxon>
        <taxon>Actinomycetota</taxon>
        <taxon>Actinomycetes</taxon>
        <taxon>Glycomycetales</taxon>
        <taxon>Glycomycetaceae</taxon>
        <taxon>Stackebrandtia</taxon>
    </lineage>
</organism>
<sequence>MPTTLVEVRRQYSQAEEVGIIDAVHDALVSAFEIPVEDRNVRLIVHEPHRFACSPRHTLPEFYTLVSVDCFAGRSVRAKRKLYTEIVDRLAPFGIPRDHVTINLRESPTENWGYAGGKAACDMDLGFDVNV</sequence>
<dbReference type="RefSeq" id="WP_013016093.1">
    <property type="nucleotide sequence ID" value="NC_013947.1"/>
</dbReference>